<evidence type="ECO:0000313" key="2">
    <source>
        <dbReference type="EMBL" id="JAA72346.1"/>
    </source>
</evidence>
<organism evidence="2">
    <name type="scientific">Ixodes ricinus</name>
    <name type="common">Common tick</name>
    <name type="synonym">Acarus ricinus</name>
    <dbReference type="NCBI Taxonomy" id="34613"/>
    <lineage>
        <taxon>Eukaryota</taxon>
        <taxon>Metazoa</taxon>
        <taxon>Ecdysozoa</taxon>
        <taxon>Arthropoda</taxon>
        <taxon>Chelicerata</taxon>
        <taxon>Arachnida</taxon>
        <taxon>Acari</taxon>
        <taxon>Parasitiformes</taxon>
        <taxon>Ixodida</taxon>
        <taxon>Ixodoidea</taxon>
        <taxon>Ixodidae</taxon>
        <taxon>Ixodinae</taxon>
        <taxon>Ixodes</taxon>
    </lineage>
</organism>
<dbReference type="Gene3D" id="2.40.128.20">
    <property type="match status" value="1"/>
</dbReference>
<evidence type="ECO:0000256" key="1">
    <source>
        <dbReference type="SAM" id="SignalP"/>
    </source>
</evidence>
<dbReference type="EMBL" id="GADI01001462">
    <property type="protein sequence ID" value="JAA72346.1"/>
    <property type="molecule type" value="mRNA"/>
</dbReference>
<dbReference type="Pfam" id="PF02098">
    <property type="entry name" value="His_binding"/>
    <property type="match status" value="1"/>
</dbReference>
<dbReference type="GO" id="GO:0043176">
    <property type="term" value="F:amine binding"/>
    <property type="evidence" value="ECO:0007669"/>
    <property type="project" value="InterPro"/>
</dbReference>
<dbReference type="InterPro" id="IPR002970">
    <property type="entry name" value="Tick_his-bd"/>
</dbReference>
<sequence length="216" mass="24772">MAQNSFIIMFCLFTCIMSDENRLQEKESDPTYEKFQHVEDVIEHQATLYMLYRTYTTDRNYECQYIQFGPKSATDTYPATLRYRIPGKDFMERKEVTVTLTKTPYTKPQDGRPKKRTAPNALKYTKINEDEEDDESIKGSNTYPLIYADPDICAVMRDSTRDGGFGCEMYVSSSSTQPSDVCKTVYAGSCGNVKNNVWDTGCDQALEDADDIVWDE</sequence>
<feature type="signal peptide" evidence="1">
    <location>
        <begin position="1"/>
        <end position="18"/>
    </location>
</feature>
<keyword evidence="1" id="KW-0732">Signal</keyword>
<name>A0A0K8RML0_IXORI</name>
<proteinExistence type="evidence at transcript level"/>
<protein>
    <submittedName>
        <fullName evidence="2">Putative salivary lipocalin</fullName>
    </submittedName>
</protein>
<dbReference type="InterPro" id="IPR012674">
    <property type="entry name" value="Calycin"/>
</dbReference>
<accession>A0A0K8RML0</accession>
<dbReference type="AlphaFoldDB" id="A0A0K8RML0"/>
<dbReference type="SUPFAM" id="SSF50814">
    <property type="entry name" value="Lipocalins"/>
    <property type="match status" value="1"/>
</dbReference>
<feature type="chain" id="PRO_5005518384" evidence="1">
    <location>
        <begin position="19"/>
        <end position="216"/>
    </location>
</feature>
<dbReference type="GO" id="GO:0030682">
    <property type="term" value="P:symbiont-mediated perturbation of host defenses"/>
    <property type="evidence" value="ECO:0007669"/>
    <property type="project" value="InterPro"/>
</dbReference>
<reference evidence="2" key="1">
    <citation type="submission" date="2012-12" db="EMBL/GenBank/DDBJ databases">
        <title>Identification and characterization of a phenylalanine ammonia-lyase gene family in Isatis indigotica Fort.</title>
        <authorList>
            <person name="Liu Q."/>
            <person name="Chen J."/>
            <person name="Zhou X."/>
            <person name="Di P."/>
            <person name="Xiao Y."/>
            <person name="Xuan H."/>
            <person name="Zhang L."/>
            <person name="Chen W."/>
        </authorList>
    </citation>
    <scope>NUCLEOTIDE SEQUENCE</scope>
    <source>
        <tissue evidence="2">Salivary gland</tissue>
    </source>
</reference>